<accession>A0AAX6NC01</accession>
<evidence type="ECO:0000256" key="1">
    <source>
        <dbReference type="SAM" id="Coils"/>
    </source>
</evidence>
<reference evidence="2" key="2">
    <citation type="submission" date="2022-12" db="EMBL/GenBank/DDBJ databases">
        <authorList>
            <person name="Dechsakulwatana C."/>
            <person name="Rungsihiranrut A."/>
            <person name="Muangchinda C."/>
            <person name="Ningthoujam R."/>
            <person name="Klankeo P."/>
            <person name="Pinyakong O."/>
        </authorList>
    </citation>
    <scope>NUCLEOTIDE SEQUENCE</scope>
    <source>
        <strain evidence="2">TL01-2</strain>
    </source>
</reference>
<evidence type="ECO:0000313" key="2">
    <source>
        <dbReference type="EMBL" id="MDU9693443.1"/>
    </source>
</evidence>
<dbReference type="EMBL" id="JAPTGD010000002">
    <property type="protein sequence ID" value="MDU9693443.1"/>
    <property type="molecule type" value="Genomic_DNA"/>
</dbReference>
<dbReference type="Proteomes" id="UP001269400">
    <property type="component" value="Unassembled WGS sequence"/>
</dbReference>
<sequence>MELLTYLENEEDGKDLVALYKKMDSYDSEEKAIQKRLESLKIEKEMFQSKEHTMPSLLLKIGELGINYPMSANTYKKELLKQAILNKYIKLIEVHQESLTTTKNWFEDQQKNPLFVKLMDSVNKF</sequence>
<name>A0AAX6NC01_PRIAR</name>
<comment type="caution">
    <text evidence="2">The sequence shown here is derived from an EMBL/GenBank/DDBJ whole genome shotgun (WGS) entry which is preliminary data.</text>
</comment>
<proteinExistence type="predicted"/>
<organism evidence="2 3">
    <name type="scientific">Priestia aryabhattai</name>
    <name type="common">Bacillus aryabhattai</name>
    <dbReference type="NCBI Taxonomy" id="412384"/>
    <lineage>
        <taxon>Bacteria</taxon>
        <taxon>Bacillati</taxon>
        <taxon>Bacillota</taxon>
        <taxon>Bacilli</taxon>
        <taxon>Bacillales</taxon>
        <taxon>Bacillaceae</taxon>
        <taxon>Priestia</taxon>
    </lineage>
</organism>
<dbReference type="RefSeq" id="WP_316910670.1">
    <property type="nucleotide sequence ID" value="NZ_JAPTGD010000002.1"/>
</dbReference>
<reference evidence="2" key="1">
    <citation type="journal article" date="2022" name="J Environ Chem Eng">
        <title>Biodegradation of petroleum oil using a constructed nonpathogenic and heavy metal-tolerant bacterial consortium isolated from marine sponges.</title>
        <authorList>
            <person name="Dechsakulwatana C."/>
            <person name="Rungsihiranrut A."/>
            <person name="Muangchinda C."/>
            <person name="Ningthoujam R."/>
            <person name="Klankeo P."/>
            <person name="Pinyakong O."/>
        </authorList>
    </citation>
    <scope>NUCLEOTIDE SEQUENCE</scope>
    <source>
        <strain evidence="2">TL01-2</strain>
    </source>
</reference>
<evidence type="ECO:0000313" key="3">
    <source>
        <dbReference type="Proteomes" id="UP001269400"/>
    </source>
</evidence>
<gene>
    <name evidence="2" type="ORF">O0Q50_19910</name>
</gene>
<keyword evidence="1" id="KW-0175">Coiled coil</keyword>
<dbReference type="AlphaFoldDB" id="A0AAX6NC01"/>
<protein>
    <submittedName>
        <fullName evidence="2">Uncharacterized protein</fullName>
    </submittedName>
</protein>
<feature type="coiled-coil region" evidence="1">
    <location>
        <begin position="23"/>
        <end position="50"/>
    </location>
</feature>